<name>A0A1C3NXP3_9ACTN</name>
<dbReference type="Gene3D" id="3.90.550.10">
    <property type="entry name" value="Spore Coat Polysaccharide Biosynthesis Protein SpsA, Chain A"/>
    <property type="match status" value="1"/>
</dbReference>
<comment type="similarity">
    <text evidence="2">Belongs to the glycosyltransferase 2 family.</text>
</comment>
<keyword evidence="3" id="KW-0328">Glycosyltransferase</keyword>
<reference evidence="7" key="1">
    <citation type="submission" date="2016-02" db="EMBL/GenBank/DDBJ databases">
        <authorList>
            <person name="Wibberg D."/>
        </authorList>
    </citation>
    <scope>NUCLEOTIDE SEQUENCE [LARGE SCALE GENOMIC DNA]</scope>
</reference>
<evidence type="ECO:0000313" key="7">
    <source>
        <dbReference type="Proteomes" id="UP000199013"/>
    </source>
</evidence>
<dbReference type="GO" id="GO:0016757">
    <property type="term" value="F:glycosyltransferase activity"/>
    <property type="evidence" value="ECO:0007669"/>
    <property type="project" value="UniProtKB-KW"/>
</dbReference>
<sequence>MNGGQKQTVAAVIVHWGPALPSIELAGWLARCPSINEVIVVANNQMSCPDGIEPSIRWLVPSRNLGFARAFDTAVCEYPGHDVYLLLNNDVQLSRTTIDACLALLSAENVGVVAPALYNNLGLQSGAGTVSRFVMEPRVRGEGTGARDTVWVTGAVMFIRAACYKEIRFDQRFFLGGEDVDFCLRLRSAGWRVLVTFADPARHRGGSTIPSNGFQYYAIRNRLWLVRRHGGGYRYVAAVCRVAGFLLARTLVADLLKRRGLIRTKLVFHGLIDGVRPMPTLNEPRPDEPRPSLWLDWR</sequence>
<dbReference type="EMBL" id="FLUV01001036">
    <property type="protein sequence ID" value="SBW22320.1"/>
    <property type="molecule type" value="Genomic_DNA"/>
</dbReference>
<dbReference type="Pfam" id="PF13641">
    <property type="entry name" value="Glyco_tranf_2_3"/>
    <property type="match status" value="1"/>
</dbReference>
<accession>A0A1C3NXP3</accession>
<dbReference type="AlphaFoldDB" id="A0A1C3NXP3"/>
<dbReference type="PANTHER" id="PTHR43179">
    <property type="entry name" value="RHAMNOSYLTRANSFERASE WBBL"/>
    <property type="match status" value="1"/>
</dbReference>
<gene>
    <name evidence="6" type="ORF">FDG2_2463</name>
</gene>
<comment type="pathway">
    <text evidence="1">Cell wall biogenesis; cell wall polysaccharide biosynthesis.</text>
</comment>
<evidence type="ECO:0000256" key="4">
    <source>
        <dbReference type="ARBA" id="ARBA00022679"/>
    </source>
</evidence>
<evidence type="ECO:0000256" key="5">
    <source>
        <dbReference type="SAM" id="MobiDB-lite"/>
    </source>
</evidence>
<dbReference type="InterPro" id="IPR029044">
    <property type="entry name" value="Nucleotide-diphossugar_trans"/>
</dbReference>
<dbReference type="SUPFAM" id="SSF53448">
    <property type="entry name" value="Nucleotide-diphospho-sugar transferases"/>
    <property type="match status" value="1"/>
</dbReference>
<evidence type="ECO:0000256" key="2">
    <source>
        <dbReference type="ARBA" id="ARBA00006739"/>
    </source>
</evidence>
<feature type="region of interest" description="Disordered" evidence="5">
    <location>
        <begin position="279"/>
        <end position="298"/>
    </location>
</feature>
<dbReference type="PANTHER" id="PTHR43179:SF12">
    <property type="entry name" value="GALACTOFURANOSYLTRANSFERASE GLFT2"/>
    <property type="match status" value="1"/>
</dbReference>
<keyword evidence="7" id="KW-1185">Reference proteome</keyword>
<evidence type="ECO:0000256" key="1">
    <source>
        <dbReference type="ARBA" id="ARBA00004776"/>
    </source>
</evidence>
<organism evidence="6 7">
    <name type="scientific">Candidatus Protofrankia californiensis</name>
    <dbReference type="NCBI Taxonomy" id="1839754"/>
    <lineage>
        <taxon>Bacteria</taxon>
        <taxon>Bacillati</taxon>
        <taxon>Actinomycetota</taxon>
        <taxon>Actinomycetes</taxon>
        <taxon>Frankiales</taxon>
        <taxon>Frankiaceae</taxon>
        <taxon>Protofrankia</taxon>
    </lineage>
</organism>
<proteinExistence type="inferred from homology"/>
<evidence type="ECO:0000256" key="3">
    <source>
        <dbReference type="ARBA" id="ARBA00022676"/>
    </source>
</evidence>
<evidence type="ECO:0000313" key="6">
    <source>
        <dbReference type="EMBL" id="SBW22320.1"/>
    </source>
</evidence>
<protein>
    <submittedName>
        <fullName evidence="6">Glycosyltransferases-like protein</fullName>
    </submittedName>
</protein>
<keyword evidence="4 6" id="KW-0808">Transferase</keyword>
<dbReference type="Proteomes" id="UP000199013">
    <property type="component" value="Unassembled WGS sequence"/>
</dbReference>